<protein>
    <submittedName>
        <fullName evidence="1">Uncharacterized protein</fullName>
    </submittedName>
</protein>
<proteinExistence type="predicted"/>
<sequence length="78" mass="9259">MNVGAAEDRFSAAFMDQALFLVDKEGIVHYIDLHEINEKPNIEEPVREMENLPKRWSDTGRRVNFRRKFKWPKNKGIK</sequence>
<comment type="caution">
    <text evidence="1">The sequence shown here is derived from an EMBL/GenBank/DDBJ whole genome shotgun (WGS) entry which is preliminary data.</text>
</comment>
<evidence type="ECO:0000313" key="2">
    <source>
        <dbReference type="Proteomes" id="UP001144372"/>
    </source>
</evidence>
<evidence type="ECO:0000313" key="1">
    <source>
        <dbReference type="EMBL" id="GLI35741.1"/>
    </source>
</evidence>
<dbReference type="Proteomes" id="UP001144372">
    <property type="component" value="Unassembled WGS sequence"/>
</dbReference>
<gene>
    <name evidence="1" type="ORF">DAMNIGENAA_31740</name>
</gene>
<organism evidence="1 2">
    <name type="scientific">Desulforhabdus amnigena</name>
    <dbReference type="NCBI Taxonomy" id="40218"/>
    <lineage>
        <taxon>Bacteria</taxon>
        <taxon>Pseudomonadati</taxon>
        <taxon>Thermodesulfobacteriota</taxon>
        <taxon>Syntrophobacteria</taxon>
        <taxon>Syntrophobacterales</taxon>
        <taxon>Syntrophobacteraceae</taxon>
        <taxon>Desulforhabdus</taxon>
    </lineage>
</organism>
<dbReference type="AlphaFoldDB" id="A0A9W6FVN2"/>
<name>A0A9W6FVN2_9BACT</name>
<accession>A0A9W6FVN2</accession>
<reference evidence="1" key="1">
    <citation type="submission" date="2022-12" db="EMBL/GenBank/DDBJ databases">
        <title>Reference genome sequencing for broad-spectrum identification of bacterial and archaeal isolates by mass spectrometry.</title>
        <authorList>
            <person name="Sekiguchi Y."/>
            <person name="Tourlousse D.M."/>
        </authorList>
    </citation>
    <scope>NUCLEOTIDE SEQUENCE</scope>
    <source>
        <strain evidence="1">ASRB1</strain>
    </source>
</reference>
<keyword evidence="2" id="KW-1185">Reference proteome</keyword>
<dbReference type="EMBL" id="BSDR01000001">
    <property type="protein sequence ID" value="GLI35741.1"/>
    <property type="molecule type" value="Genomic_DNA"/>
</dbReference>